<dbReference type="GO" id="GO:0005886">
    <property type="term" value="C:plasma membrane"/>
    <property type="evidence" value="ECO:0007669"/>
    <property type="project" value="TreeGrafter"/>
</dbReference>
<feature type="transmembrane region" description="Helical" evidence="3">
    <location>
        <begin position="20"/>
        <end position="38"/>
    </location>
</feature>
<dbReference type="NCBIfam" id="TIGR00254">
    <property type="entry name" value="GGDEF"/>
    <property type="match status" value="1"/>
</dbReference>
<dbReference type="PANTHER" id="PTHR45138">
    <property type="entry name" value="REGULATORY COMPONENTS OF SENSORY TRANSDUCTION SYSTEM"/>
    <property type="match status" value="1"/>
</dbReference>
<evidence type="ECO:0000256" key="3">
    <source>
        <dbReference type="SAM" id="Phobius"/>
    </source>
</evidence>
<dbReference type="GO" id="GO:0043709">
    <property type="term" value="P:cell adhesion involved in single-species biofilm formation"/>
    <property type="evidence" value="ECO:0007669"/>
    <property type="project" value="TreeGrafter"/>
</dbReference>
<evidence type="ECO:0000256" key="1">
    <source>
        <dbReference type="ARBA" id="ARBA00001946"/>
    </source>
</evidence>
<dbReference type="GO" id="GO:1902201">
    <property type="term" value="P:negative regulation of bacterial-type flagellum-dependent cell motility"/>
    <property type="evidence" value="ECO:0007669"/>
    <property type="project" value="TreeGrafter"/>
</dbReference>
<dbReference type="CDD" id="cd01949">
    <property type="entry name" value="GGDEF"/>
    <property type="match status" value="1"/>
</dbReference>
<keyword evidence="6" id="KW-1185">Reference proteome</keyword>
<protein>
    <recommendedName>
        <fullName evidence="2">diguanylate cyclase</fullName>
        <ecNumber evidence="2">2.7.7.65</ecNumber>
    </recommendedName>
</protein>
<organism evidence="5 6">
    <name type="scientific">Vibrio ostreae</name>
    <dbReference type="NCBI Taxonomy" id="2841925"/>
    <lineage>
        <taxon>Bacteria</taxon>
        <taxon>Pseudomonadati</taxon>
        <taxon>Pseudomonadota</taxon>
        <taxon>Gammaproteobacteria</taxon>
        <taxon>Vibrionales</taxon>
        <taxon>Vibrionaceae</taxon>
        <taxon>Vibrio</taxon>
    </lineage>
</organism>
<dbReference type="Proteomes" id="UP000694232">
    <property type="component" value="Chromosome 2"/>
</dbReference>
<dbReference type="EC" id="2.7.7.65" evidence="2"/>
<dbReference type="InterPro" id="IPR000160">
    <property type="entry name" value="GGDEF_dom"/>
</dbReference>
<evidence type="ECO:0000313" key="5">
    <source>
        <dbReference type="EMBL" id="QXO16470.1"/>
    </source>
</evidence>
<proteinExistence type="predicted"/>
<dbReference type="KEGG" id="vos:KNV97_02895"/>
<name>A0A975YMI7_9VIBR</name>
<evidence type="ECO:0000256" key="2">
    <source>
        <dbReference type="ARBA" id="ARBA00012528"/>
    </source>
</evidence>
<dbReference type="Pfam" id="PF00990">
    <property type="entry name" value="GGDEF"/>
    <property type="match status" value="1"/>
</dbReference>
<reference evidence="5" key="1">
    <citation type="submission" date="2021-06" db="EMBL/GenBank/DDBJ databases">
        <title>Vibrio nov. sp., novel gut bacterium isolated from Yellow Sea oyster.</title>
        <authorList>
            <person name="Muhammad N."/>
            <person name="Nguyen T.H."/>
            <person name="Lee Y.-J."/>
            <person name="Ko J."/>
            <person name="Kim S.-G."/>
        </authorList>
    </citation>
    <scope>NUCLEOTIDE SEQUENCE</scope>
    <source>
        <strain evidence="5">OG9-811</strain>
    </source>
</reference>
<accession>A0A975YMI7</accession>
<dbReference type="FunFam" id="3.30.70.270:FF:000001">
    <property type="entry name" value="Diguanylate cyclase domain protein"/>
    <property type="match status" value="1"/>
</dbReference>
<dbReference type="PANTHER" id="PTHR45138:SF9">
    <property type="entry name" value="DIGUANYLATE CYCLASE DGCM-RELATED"/>
    <property type="match status" value="1"/>
</dbReference>
<evidence type="ECO:0000259" key="4">
    <source>
        <dbReference type="PROSITE" id="PS50887"/>
    </source>
</evidence>
<dbReference type="AlphaFoldDB" id="A0A975YMI7"/>
<dbReference type="RefSeq" id="WP_218562082.1">
    <property type="nucleotide sequence ID" value="NZ_CP076642.1"/>
</dbReference>
<dbReference type="GO" id="GO:0052621">
    <property type="term" value="F:diguanylate cyclase activity"/>
    <property type="evidence" value="ECO:0007669"/>
    <property type="project" value="UniProtKB-EC"/>
</dbReference>
<dbReference type="EMBL" id="CP076642">
    <property type="protein sequence ID" value="QXO16470.1"/>
    <property type="molecule type" value="Genomic_DNA"/>
</dbReference>
<sequence length="440" mass="50149">MILNQTPLSTSSSFHLEVKCLLFTLVIIFLINTPMRFIKADKQADFSMQLSTLQDTLLLKRSTADSLLALADTQIAIDYFSEPQQFNDVSKQLLSTQTLVKSLKIISTQPDDTRYARLIEQYNRYYTSDLNKQQIQLFIAPHSRLLTEFKALYQGTRHIGYLVLEADLSEFSEVSRKDILLLGEDGTVYSSTDRSLKALDSIASKYPQAWRDLQLSNRNAGIMEYDDVSFIYRKFKLVSNHTSYLIKVVDNHELVPPYFYLVLLLGSITAGVSLYLYRLRKDKLELTKITYTDELSGLHNRHYLKKVSAQLTAQQGYYACILDIDHFKAVNDKYGHDIGDQVIKRVSSVIKSRIRITDYAFRFGGEEFVVVVKTESAQQAVNIFERIGDDVARFIQKPNVTISGGVWPVNDSLDEALKQADVLLYQAKQNGRNLIISQAA</sequence>
<dbReference type="PROSITE" id="PS50887">
    <property type="entry name" value="GGDEF"/>
    <property type="match status" value="1"/>
</dbReference>
<feature type="transmembrane region" description="Helical" evidence="3">
    <location>
        <begin position="258"/>
        <end position="277"/>
    </location>
</feature>
<evidence type="ECO:0000313" key="6">
    <source>
        <dbReference type="Proteomes" id="UP000694232"/>
    </source>
</evidence>
<dbReference type="SMART" id="SM00267">
    <property type="entry name" value="GGDEF"/>
    <property type="match status" value="1"/>
</dbReference>
<feature type="domain" description="GGDEF" evidence="4">
    <location>
        <begin position="315"/>
        <end position="440"/>
    </location>
</feature>
<gene>
    <name evidence="5" type="ORF">KNV97_02895</name>
</gene>
<keyword evidence="3" id="KW-1133">Transmembrane helix</keyword>
<keyword evidence="3" id="KW-0472">Membrane</keyword>
<dbReference type="InterPro" id="IPR050469">
    <property type="entry name" value="Diguanylate_Cyclase"/>
</dbReference>
<keyword evidence="3" id="KW-0812">Transmembrane</keyword>
<comment type="cofactor">
    <cofactor evidence="1">
        <name>Mg(2+)</name>
        <dbReference type="ChEBI" id="CHEBI:18420"/>
    </cofactor>
</comment>